<dbReference type="EMBL" id="HBHQ01025872">
    <property type="protein sequence ID" value="CAD9825645.1"/>
    <property type="molecule type" value="Transcribed_RNA"/>
</dbReference>
<dbReference type="GO" id="GO:0005737">
    <property type="term" value="C:cytoplasm"/>
    <property type="evidence" value="ECO:0007669"/>
    <property type="project" value="TreeGrafter"/>
</dbReference>
<evidence type="ECO:0000256" key="2">
    <source>
        <dbReference type="ARBA" id="ARBA00022603"/>
    </source>
</evidence>
<evidence type="ECO:0000256" key="1">
    <source>
        <dbReference type="ARBA" id="ARBA00010396"/>
    </source>
</evidence>
<evidence type="ECO:0000256" key="3">
    <source>
        <dbReference type="ARBA" id="ARBA00022679"/>
    </source>
</evidence>
<keyword evidence="4" id="KW-0949">S-adenosyl-L-methionine</keyword>
<dbReference type="GO" id="GO:0070475">
    <property type="term" value="P:rRNA base methylation"/>
    <property type="evidence" value="ECO:0007669"/>
    <property type="project" value="TreeGrafter"/>
</dbReference>
<sequence length="500" mass="55374">MIPIGVKESCWTLCILVRVCIAALWMATGVSVVTATMAPSLCFVPAASRLAAPARPRQQQQQQQQHELTMSLDKDIIYHPPASTETKKPPRRERYNGRYPRNFGDKYKEHEGDADTIAKVLAKGMTPAGRHIPILLKECLYHLGLSSQQDDALQSSSSISSQPLLVVDCTLGYGGHSSQILKALGEAEKGSRLVAFDQDSLEIVKTEERLRAVLRELMNMNMNMNGTGPGAGAIPTTKEEEIIFTAVNQNFSTLASYLRETDQLGKVTSLLADLGLSSMQIDDNSRGFTYKREGPLDMRMNTDSSTETAYHLLCRLKPKQLQAMLAENSDEVFASEIASALLEKKGKKGANAIVPETTVELAERVRDTVRPLLQDKKQQQKKLSSGAVKKLLDSTVARVMQAIRIEINGEFRVLDQLLEDLPHVLVPNGRAVFLTFHSGEDRRVKKAFKAGFKNGIYSSWSSDVVRPSSKERRDNPRSSCCKLRWAIRSDSKDASVADII</sequence>
<dbReference type="Gene3D" id="3.40.50.150">
    <property type="entry name" value="Vaccinia Virus protein VP39"/>
    <property type="match status" value="1"/>
</dbReference>
<proteinExistence type="inferred from homology"/>
<dbReference type="SUPFAM" id="SSF53335">
    <property type="entry name" value="S-adenosyl-L-methionine-dependent methyltransferases"/>
    <property type="match status" value="1"/>
</dbReference>
<feature type="region of interest" description="Disordered" evidence="5">
    <location>
        <begin position="80"/>
        <end position="108"/>
    </location>
</feature>
<dbReference type="InterPro" id="IPR023397">
    <property type="entry name" value="SAM-dep_MeTrfase_MraW_recog"/>
</dbReference>
<dbReference type="SUPFAM" id="SSF81799">
    <property type="entry name" value="Putative methyltransferase TM0872, insert domain"/>
    <property type="match status" value="1"/>
</dbReference>
<dbReference type="Pfam" id="PF01795">
    <property type="entry name" value="Methyltransf_5"/>
    <property type="match status" value="2"/>
</dbReference>
<organism evidence="6">
    <name type="scientific">Attheya septentrionalis</name>
    <dbReference type="NCBI Taxonomy" id="420275"/>
    <lineage>
        <taxon>Eukaryota</taxon>
        <taxon>Sar</taxon>
        <taxon>Stramenopiles</taxon>
        <taxon>Ochrophyta</taxon>
        <taxon>Bacillariophyta</taxon>
        <taxon>Coscinodiscophyceae</taxon>
        <taxon>Chaetocerotophycidae</taxon>
        <taxon>Chaetocerotales</taxon>
        <taxon>Attheyaceae</taxon>
        <taxon>Attheya</taxon>
    </lineage>
</organism>
<gene>
    <name evidence="6" type="ORF">ASEP1449_LOCUS17479</name>
</gene>
<dbReference type="GO" id="GO:0071424">
    <property type="term" value="F:rRNA (cytosine-N4-)-methyltransferase activity"/>
    <property type="evidence" value="ECO:0007669"/>
    <property type="project" value="TreeGrafter"/>
</dbReference>
<dbReference type="InterPro" id="IPR029063">
    <property type="entry name" value="SAM-dependent_MTases_sf"/>
</dbReference>
<evidence type="ECO:0000313" key="6">
    <source>
        <dbReference type="EMBL" id="CAD9825645.1"/>
    </source>
</evidence>
<dbReference type="PANTHER" id="PTHR11265:SF0">
    <property type="entry name" value="12S RRNA N4-METHYLCYTIDINE METHYLTRANSFERASE"/>
    <property type="match status" value="1"/>
</dbReference>
<reference evidence="6" key="1">
    <citation type="submission" date="2021-01" db="EMBL/GenBank/DDBJ databases">
        <authorList>
            <person name="Corre E."/>
            <person name="Pelletier E."/>
            <person name="Niang G."/>
            <person name="Scheremetjew M."/>
            <person name="Finn R."/>
            <person name="Kale V."/>
            <person name="Holt S."/>
            <person name="Cochrane G."/>
            <person name="Meng A."/>
            <person name="Brown T."/>
            <person name="Cohen L."/>
        </authorList>
    </citation>
    <scope>NUCLEOTIDE SEQUENCE</scope>
    <source>
        <strain evidence="6">CCMP2084</strain>
    </source>
</reference>
<dbReference type="HAMAP" id="MF_01007">
    <property type="entry name" value="16SrRNA_methyltr_H"/>
    <property type="match status" value="1"/>
</dbReference>
<keyword evidence="3" id="KW-0808">Transferase</keyword>
<feature type="compositionally biased region" description="Basic and acidic residues" evidence="5">
    <location>
        <begin position="85"/>
        <end position="96"/>
    </location>
</feature>
<dbReference type="AlphaFoldDB" id="A0A7S2UR02"/>
<keyword evidence="2" id="KW-0489">Methyltransferase</keyword>
<protein>
    <submittedName>
        <fullName evidence="6">Uncharacterized protein</fullName>
    </submittedName>
</protein>
<comment type="similarity">
    <text evidence="1">Belongs to the methyltransferase superfamily. RsmH family.</text>
</comment>
<name>A0A7S2UR02_9STRA</name>
<dbReference type="InterPro" id="IPR002903">
    <property type="entry name" value="RsmH"/>
</dbReference>
<dbReference type="Gene3D" id="1.10.150.170">
    <property type="entry name" value="Putative methyltransferase TM0872, insert domain"/>
    <property type="match status" value="1"/>
</dbReference>
<evidence type="ECO:0000256" key="4">
    <source>
        <dbReference type="ARBA" id="ARBA00022691"/>
    </source>
</evidence>
<evidence type="ECO:0000256" key="5">
    <source>
        <dbReference type="SAM" id="MobiDB-lite"/>
    </source>
</evidence>
<accession>A0A7S2UR02</accession>
<dbReference type="PANTHER" id="PTHR11265">
    <property type="entry name" value="S-ADENOSYL-METHYLTRANSFERASE MRAW"/>
    <property type="match status" value="1"/>
</dbReference>